<reference evidence="4" key="1">
    <citation type="journal article" date="2021" name="Proc. Natl. Acad. Sci. U.S.A.">
        <title>Global biogeography of chemosynthetic symbionts reveals both localized and globally distributed symbiont groups. .</title>
        <authorList>
            <person name="Osvatic J.T."/>
            <person name="Wilkins L.G.E."/>
            <person name="Leibrecht L."/>
            <person name="Leray M."/>
            <person name="Zauner S."/>
            <person name="Polzin J."/>
            <person name="Camacho Y."/>
            <person name="Gros O."/>
            <person name="van Gils J.A."/>
            <person name="Eisen J.A."/>
            <person name="Petersen J.M."/>
            <person name="Yuen B."/>
        </authorList>
    </citation>
    <scope>NUCLEOTIDE SEQUENCE</scope>
    <source>
        <strain evidence="4">MAGL173</strain>
    </source>
</reference>
<proteinExistence type="predicted"/>
<feature type="region of interest" description="Disordered" evidence="2">
    <location>
        <begin position="682"/>
        <end position="706"/>
    </location>
</feature>
<protein>
    <submittedName>
        <fullName evidence="4">Tape measure protein</fullName>
    </submittedName>
</protein>
<evidence type="ECO:0000313" key="4">
    <source>
        <dbReference type="EMBL" id="MCG7939497.1"/>
    </source>
</evidence>
<sequence>MALDLKITLKAITSGLKSGLKSAEGAVQSFSRKIKNIDGGAGFSKTKLAVDKLKLSVGAAAGNIAQLNTRVKEATTAGGALGGALRLISGIAIVNWFKEAATGAQSLYEGFKVITGSSTKAREELDYVRRTASQLGLPLKEAGKAYLSLAAAAKGTSLEGEVSRKIFEAVSLAMGKLGRSSADTEGALLAIQQMISKGKVSAEELRGQLGERLPGAFQAAARAIGVTTAELDDMLKAGELTAEELLPKLTVELNNLYNDGKRIETFSASWNRLKNSISTAFSAVNESTGAMNLLGKAMEAVGSGISILSVGFVTLIEKIKGATQMVKAFFDAATSRDTSIADALQKTRKAWIESEEAIRKAADTAFKADSNLSKLGTTTQDTGIKVIQLGNAASSAKSDLKSLSSSTKDLKDASNTTGDETVKLAENVNELAKQYREGKIDADAFLAGVKKHSSIADDVSRGYKRASGAAAGYGQAVQNSEQQASAARAQGLSGFANFWKRVYDTYHGISAAAGAAYDSLFEKFKRMGVAAKDYHYVLKNTHDFLEKLDVRIKDWAKGAQGYGESLRGVIANATRAIGNMKVLDAQKLNQLRSQIGAARAALRGLNNDARATLSSIRQELAELQGDVLGAEQLRYQQRRESLRSQLENAIRHGATEGAADLRAALAALQTAHNIRMEQLRAEQAEQGNSTTPGAAPLPPQRNNWGEGLTNNLVEVRFSTGAGIGTSGYFPQDGVGDFLQVLQDAGATTE</sequence>
<dbReference type="Proteomes" id="UP000886687">
    <property type="component" value="Unassembled WGS sequence"/>
</dbReference>
<dbReference type="InterPro" id="IPR053058">
    <property type="entry name" value="Mulikevirus_tape_measure"/>
</dbReference>
<evidence type="ECO:0000256" key="2">
    <source>
        <dbReference type="SAM" id="MobiDB-lite"/>
    </source>
</evidence>
<dbReference type="NCBIfam" id="TIGR02675">
    <property type="entry name" value="tape_meas_nterm"/>
    <property type="match status" value="1"/>
</dbReference>
<dbReference type="InterPro" id="IPR013491">
    <property type="entry name" value="Tape_meas_N"/>
</dbReference>
<dbReference type="PANTHER" id="PTHR38812:SF2">
    <property type="entry name" value="MU-LIKE PROPHAGE FLUMU PROTEIN GP42"/>
    <property type="match status" value="1"/>
</dbReference>
<evidence type="ECO:0000256" key="1">
    <source>
        <dbReference type="SAM" id="Coils"/>
    </source>
</evidence>
<comment type="caution">
    <text evidence="4">The sequence shown here is derived from an EMBL/GenBank/DDBJ whole genome shotgun (WGS) entry which is preliminary data.</text>
</comment>
<dbReference type="EMBL" id="JAEPDI010000006">
    <property type="protein sequence ID" value="MCG7939497.1"/>
    <property type="molecule type" value="Genomic_DNA"/>
</dbReference>
<name>A0A9E4MZG8_9GAMM</name>
<dbReference type="Pfam" id="PF20155">
    <property type="entry name" value="TMP_3"/>
    <property type="match status" value="1"/>
</dbReference>
<accession>A0A9E4MZG8</accession>
<feature type="coiled-coil region" evidence="1">
    <location>
        <begin position="588"/>
        <end position="633"/>
    </location>
</feature>
<keyword evidence="1" id="KW-0175">Coiled coil</keyword>
<dbReference type="AlphaFoldDB" id="A0A9E4MZG8"/>
<evidence type="ECO:0000313" key="5">
    <source>
        <dbReference type="Proteomes" id="UP000886687"/>
    </source>
</evidence>
<feature type="domain" description="Tape measure protein N-terminal" evidence="3">
    <location>
        <begin position="100"/>
        <end position="286"/>
    </location>
</feature>
<dbReference type="PANTHER" id="PTHR38812">
    <property type="entry name" value="MU-LIKE PROPHAGE FLUMU PROTEIN GP42"/>
    <property type="match status" value="1"/>
</dbReference>
<organism evidence="4 5">
    <name type="scientific">Candidatus Thiodiazotropha lotti</name>
    <dbReference type="NCBI Taxonomy" id="2792787"/>
    <lineage>
        <taxon>Bacteria</taxon>
        <taxon>Pseudomonadati</taxon>
        <taxon>Pseudomonadota</taxon>
        <taxon>Gammaproteobacteria</taxon>
        <taxon>Chromatiales</taxon>
        <taxon>Sedimenticolaceae</taxon>
        <taxon>Candidatus Thiodiazotropha</taxon>
    </lineage>
</organism>
<gene>
    <name evidence="4" type="ORF">JAZ04_11690</name>
</gene>
<evidence type="ECO:0000259" key="3">
    <source>
        <dbReference type="Pfam" id="PF20155"/>
    </source>
</evidence>